<accession>A0A4R5AQ19</accession>
<proteinExistence type="predicted"/>
<sequence length="231" mass="25335">MDMHVVCAPHELASPAGRPRVFGHPQPLVSPLLMPRLLTISATPSIGRPPVGRERRFSAVDVENMKRGSDASAARPRLELLYVRASGSPGQECSLAAQEAELRATSTGEIVKVVRDRGSGLKENRPGLNRVLAMVSDGSVTVVRVTHEDRLARFGVGWLKRLFTVYGVTVEVLHPRKVSGRDELLEDFVSLVTTFAGRLYGMRSAQNRRRLLAESGQCSDQDRCSDQDHVA</sequence>
<dbReference type="SUPFAM" id="SSF53041">
    <property type="entry name" value="Resolvase-like"/>
    <property type="match status" value="1"/>
</dbReference>
<keyword evidence="1" id="KW-0238">DNA-binding</keyword>
<dbReference type="AlphaFoldDB" id="A0A4R5AQ19"/>
<dbReference type="EMBL" id="SMKY01000178">
    <property type="protein sequence ID" value="TDD73809.1"/>
    <property type="molecule type" value="Genomic_DNA"/>
</dbReference>
<dbReference type="OrthoDB" id="9814833at2"/>
<evidence type="ECO:0000259" key="3">
    <source>
        <dbReference type="PROSITE" id="PS51736"/>
    </source>
</evidence>
<dbReference type="InterPro" id="IPR006119">
    <property type="entry name" value="Resolv_N"/>
</dbReference>
<dbReference type="InterPro" id="IPR048046">
    <property type="entry name" value="Transpos_IS607"/>
</dbReference>
<dbReference type="NCBIfam" id="NF033518">
    <property type="entry name" value="transpos_IS607"/>
    <property type="match status" value="1"/>
</dbReference>
<evidence type="ECO:0000313" key="5">
    <source>
        <dbReference type="Proteomes" id="UP000295578"/>
    </source>
</evidence>
<evidence type="ECO:0000256" key="2">
    <source>
        <dbReference type="ARBA" id="ARBA00023172"/>
    </source>
</evidence>
<keyword evidence="2" id="KW-0233">DNA recombination</keyword>
<organism evidence="4 5">
    <name type="scientific">Actinomadura darangshiensis</name>
    <dbReference type="NCBI Taxonomy" id="705336"/>
    <lineage>
        <taxon>Bacteria</taxon>
        <taxon>Bacillati</taxon>
        <taxon>Actinomycetota</taxon>
        <taxon>Actinomycetes</taxon>
        <taxon>Streptosporangiales</taxon>
        <taxon>Thermomonosporaceae</taxon>
        <taxon>Actinomadura</taxon>
    </lineage>
</organism>
<dbReference type="Gene3D" id="1.10.287.2170">
    <property type="match status" value="1"/>
</dbReference>
<feature type="domain" description="Resolvase/invertase-type recombinase catalytic" evidence="3">
    <location>
        <begin position="78"/>
        <end position="218"/>
    </location>
</feature>
<keyword evidence="5" id="KW-1185">Reference proteome</keyword>
<evidence type="ECO:0000313" key="4">
    <source>
        <dbReference type="EMBL" id="TDD73809.1"/>
    </source>
</evidence>
<dbReference type="SMART" id="SM00857">
    <property type="entry name" value="Resolvase"/>
    <property type="match status" value="1"/>
</dbReference>
<dbReference type="PANTHER" id="PTHR30461">
    <property type="entry name" value="DNA-INVERTASE FROM LAMBDOID PROPHAGE"/>
    <property type="match status" value="1"/>
</dbReference>
<gene>
    <name evidence="4" type="ORF">E1293_30395</name>
</gene>
<dbReference type="GO" id="GO:0003677">
    <property type="term" value="F:DNA binding"/>
    <property type="evidence" value="ECO:0007669"/>
    <property type="project" value="UniProtKB-KW"/>
</dbReference>
<dbReference type="Proteomes" id="UP000295578">
    <property type="component" value="Unassembled WGS sequence"/>
</dbReference>
<dbReference type="InterPro" id="IPR036162">
    <property type="entry name" value="Resolvase-like_N_sf"/>
</dbReference>
<name>A0A4R5AQ19_9ACTN</name>
<dbReference type="PROSITE" id="PS51736">
    <property type="entry name" value="RECOMBINASES_3"/>
    <property type="match status" value="1"/>
</dbReference>
<evidence type="ECO:0000256" key="1">
    <source>
        <dbReference type="ARBA" id="ARBA00023125"/>
    </source>
</evidence>
<dbReference type="PANTHER" id="PTHR30461:SF2">
    <property type="entry name" value="SERINE RECOMBINASE PINE-RELATED"/>
    <property type="match status" value="1"/>
</dbReference>
<reference evidence="4 5" key="1">
    <citation type="submission" date="2019-03" db="EMBL/GenBank/DDBJ databases">
        <title>Draft genome sequences of novel Actinobacteria.</title>
        <authorList>
            <person name="Sahin N."/>
            <person name="Ay H."/>
            <person name="Saygin H."/>
        </authorList>
    </citation>
    <scope>NUCLEOTIDE SEQUENCE [LARGE SCALE GENOMIC DNA]</scope>
    <source>
        <strain evidence="4 5">DSM 45941</strain>
    </source>
</reference>
<protein>
    <submittedName>
        <fullName evidence="4">IS607 family transposase</fullName>
    </submittedName>
</protein>
<dbReference type="GO" id="GO:0000150">
    <property type="term" value="F:DNA strand exchange activity"/>
    <property type="evidence" value="ECO:0007669"/>
    <property type="project" value="InterPro"/>
</dbReference>
<dbReference type="InterPro" id="IPR050639">
    <property type="entry name" value="SSR_resolvase"/>
</dbReference>
<comment type="caution">
    <text evidence="4">The sequence shown here is derived from an EMBL/GenBank/DDBJ whole genome shotgun (WGS) entry which is preliminary data.</text>
</comment>
<dbReference type="Pfam" id="PF00239">
    <property type="entry name" value="Resolvase"/>
    <property type="match status" value="1"/>
</dbReference>
<dbReference type="Gene3D" id="3.40.50.1390">
    <property type="entry name" value="Resolvase, N-terminal catalytic domain"/>
    <property type="match status" value="1"/>
</dbReference>